<dbReference type="Proteomes" id="UP001341840">
    <property type="component" value="Unassembled WGS sequence"/>
</dbReference>
<evidence type="ECO:0000313" key="3">
    <source>
        <dbReference type="Proteomes" id="UP001341840"/>
    </source>
</evidence>
<proteinExistence type="predicted"/>
<feature type="region of interest" description="Disordered" evidence="1">
    <location>
        <begin position="74"/>
        <end position="110"/>
    </location>
</feature>
<evidence type="ECO:0000256" key="1">
    <source>
        <dbReference type="SAM" id="MobiDB-lite"/>
    </source>
</evidence>
<organism evidence="2 3">
    <name type="scientific">Stylosanthes scabra</name>
    <dbReference type="NCBI Taxonomy" id="79078"/>
    <lineage>
        <taxon>Eukaryota</taxon>
        <taxon>Viridiplantae</taxon>
        <taxon>Streptophyta</taxon>
        <taxon>Embryophyta</taxon>
        <taxon>Tracheophyta</taxon>
        <taxon>Spermatophyta</taxon>
        <taxon>Magnoliopsida</taxon>
        <taxon>eudicotyledons</taxon>
        <taxon>Gunneridae</taxon>
        <taxon>Pentapetalae</taxon>
        <taxon>rosids</taxon>
        <taxon>fabids</taxon>
        <taxon>Fabales</taxon>
        <taxon>Fabaceae</taxon>
        <taxon>Papilionoideae</taxon>
        <taxon>50 kb inversion clade</taxon>
        <taxon>dalbergioids sensu lato</taxon>
        <taxon>Dalbergieae</taxon>
        <taxon>Pterocarpus clade</taxon>
        <taxon>Stylosanthes</taxon>
    </lineage>
</organism>
<name>A0ABU6YYC4_9FABA</name>
<protein>
    <submittedName>
        <fullName evidence="2">Uncharacterized protein</fullName>
    </submittedName>
</protein>
<dbReference type="EMBL" id="JASCZI010244147">
    <property type="protein sequence ID" value="MED6213933.1"/>
    <property type="molecule type" value="Genomic_DNA"/>
</dbReference>
<comment type="caution">
    <text evidence="2">The sequence shown here is derived from an EMBL/GenBank/DDBJ whole genome shotgun (WGS) entry which is preliminary data.</text>
</comment>
<keyword evidence="3" id="KW-1185">Reference proteome</keyword>
<feature type="region of interest" description="Disordered" evidence="1">
    <location>
        <begin position="1"/>
        <end position="62"/>
    </location>
</feature>
<sequence>MCEGDDEKEIGGMEPSVKKDESNEEDSEEEEDPEEEEGLEEEEDPEEEIPASSSLHMDIDATDDYLRFIEDLERRPEHSPLRSSQASVPDSPEEASDRQSDGHNTSSYNLSGVWQAPSSVSIPSLGDCCKVRPGLGIFRLGNVMFRSKAVSRHAENQDVTLSSTMYFDFAALCAELVVPSLASSSSSAALDLRIAVMRPTVPALLSLSLPFC</sequence>
<accession>A0ABU6YYC4</accession>
<evidence type="ECO:0000313" key="2">
    <source>
        <dbReference type="EMBL" id="MED6213933.1"/>
    </source>
</evidence>
<gene>
    <name evidence="2" type="ORF">PIB30_098241</name>
</gene>
<feature type="compositionally biased region" description="Acidic residues" evidence="1">
    <location>
        <begin position="22"/>
        <end position="49"/>
    </location>
</feature>
<reference evidence="2 3" key="1">
    <citation type="journal article" date="2023" name="Plants (Basel)">
        <title>Bridging the Gap: Combining Genomics and Transcriptomics Approaches to Understand Stylosanthes scabra, an Orphan Legume from the Brazilian Caatinga.</title>
        <authorList>
            <person name="Ferreira-Neto J.R.C."/>
            <person name="da Silva M.D."/>
            <person name="Binneck E."/>
            <person name="de Melo N.F."/>
            <person name="da Silva R.H."/>
            <person name="de Melo A.L.T.M."/>
            <person name="Pandolfi V."/>
            <person name="Bustamante F.O."/>
            <person name="Brasileiro-Vidal A.C."/>
            <person name="Benko-Iseppon A.M."/>
        </authorList>
    </citation>
    <scope>NUCLEOTIDE SEQUENCE [LARGE SCALE GENOMIC DNA]</scope>
    <source>
        <tissue evidence="2">Leaves</tissue>
    </source>
</reference>